<dbReference type="AlphaFoldDB" id="A0A0J1GLD0"/>
<dbReference type="EMBL" id="LDOV01000025">
    <property type="protein sequence ID" value="KLV00239.1"/>
    <property type="molecule type" value="Genomic_DNA"/>
</dbReference>
<proteinExistence type="predicted"/>
<reference evidence="1 2" key="1">
    <citation type="submission" date="2015-05" db="EMBL/GenBank/DDBJ databases">
        <title>Photobacterium galathea sp. nov.</title>
        <authorList>
            <person name="Machado H."/>
            <person name="Gram L."/>
        </authorList>
    </citation>
    <scope>NUCLEOTIDE SEQUENCE [LARGE SCALE GENOMIC DNA]</scope>
    <source>
        <strain evidence="1 2">DSM 25995</strain>
    </source>
</reference>
<dbReference type="PATRIC" id="fig|754436.4.peg.3130"/>
<keyword evidence="2" id="KW-1185">Reference proteome</keyword>
<protein>
    <submittedName>
        <fullName evidence="1">Uncharacterized protein</fullName>
    </submittedName>
</protein>
<dbReference type="Proteomes" id="UP000036426">
    <property type="component" value="Unassembled WGS sequence"/>
</dbReference>
<accession>A0A0J1GLD0</accession>
<evidence type="ECO:0000313" key="1">
    <source>
        <dbReference type="EMBL" id="KLV00239.1"/>
    </source>
</evidence>
<gene>
    <name evidence="1" type="ORF">ABT58_14765</name>
</gene>
<sequence>MYNNIDKVLENIHEHFQTLFGEKFEEKRQFRYVDYISENYNFRVHAAFIQTRIADDFDVSIQQRIDHALKGLNVEKGAMYDFTTKFVDDALSTEYCVELIK</sequence>
<dbReference type="RefSeq" id="WP_047875177.1">
    <property type="nucleotide sequence ID" value="NZ_BMYC01000015.1"/>
</dbReference>
<evidence type="ECO:0000313" key="2">
    <source>
        <dbReference type="Proteomes" id="UP000036426"/>
    </source>
</evidence>
<comment type="caution">
    <text evidence="1">The sequence shown here is derived from an EMBL/GenBank/DDBJ whole genome shotgun (WGS) entry which is preliminary data.</text>
</comment>
<dbReference type="OrthoDB" id="7066348at2"/>
<name>A0A0J1GLD0_9GAMM</name>
<organism evidence="1 2">
    <name type="scientific">Photobacterium aphoticum</name>
    <dbReference type="NCBI Taxonomy" id="754436"/>
    <lineage>
        <taxon>Bacteria</taxon>
        <taxon>Pseudomonadati</taxon>
        <taxon>Pseudomonadota</taxon>
        <taxon>Gammaproteobacteria</taxon>
        <taxon>Vibrionales</taxon>
        <taxon>Vibrionaceae</taxon>
        <taxon>Photobacterium</taxon>
    </lineage>
</organism>